<dbReference type="SUPFAM" id="SSF52096">
    <property type="entry name" value="ClpP/crotonase"/>
    <property type="match status" value="1"/>
</dbReference>
<dbReference type="InterPro" id="IPR029045">
    <property type="entry name" value="ClpP/crotonase-like_dom_sf"/>
</dbReference>
<evidence type="ECO:0000313" key="5">
    <source>
        <dbReference type="EMBL" id="DAD88097.1"/>
    </source>
</evidence>
<accession>A0A8S5N0H0</accession>
<comment type="similarity">
    <text evidence="1">Belongs to the peptidase S14 family.</text>
</comment>
<dbReference type="PANTHER" id="PTHR10381">
    <property type="entry name" value="ATP-DEPENDENT CLP PROTEASE PROTEOLYTIC SUBUNIT"/>
    <property type="match status" value="1"/>
</dbReference>
<sequence>MKRKTYYQVAENAETRTADINIYGDITSNAQVIRAFWGDDGSRSAMDIKQAIDDLDVDTINVYINSYGGEVAEALAIYSSLQRHKAQIHTYCDGFACSAATIIFCAGDVRTMGSIALMMIHNCMSYLGYANSEEMRKAAEDNDKINQSSIEAYKKVSSLSEDEIKDMMTAETWLTAQECLNYGFATEIADNEEEDDETQQTAFASIRSAILAEDKEAGIMSKLDAIQQELKELKTKEQTLPQKAEKTPQPTEKNNYLKTFFGAL</sequence>
<dbReference type="EMBL" id="BK015035">
    <property type="protein sequence ID" value="DAD88097.1"/>
    <property type="molecule type" value="Genomic_DNA"/>
</dbReference>
<dbReference type="Gene3D" id="3.90.226.10">
    <property type="entry name" value="2-enoyl-CoA Hydratase, Chain A, domain 1"/>
    <property type="match status" value="1"/>
</dbReference>
<dbReference type="CDD" id="cd07016">
    <property type="entry name" value="S14_ClpP_1"/>
    <property type="match status" value="1"/>
</dbReference>
<keyword evidence="5" id="KW-0645">Protease</keyword>
<reference evidence="5" key="1">
    <citation type="journal article" date="2021" name="Proc. Natl. Acad. Sci. U.S.A.">
        <title>A Catalog of Tens of Thousands of Viruses from Human Metagenomes Reveals Hidden Associations with Chronic Diseases.</title>
        <authorList>
            <person name="Tisza M.J."/>
            <person name="Buck C.B."/>
        </authorList>
    </citation>
    <scope>NUCLEOTIDE SEQUENCE</scope>
    <source>
        <strain evidence="5">Ctpbb7</strain>
    </source>
</reference>
<dbReference type="GO" id="GO:0004176">
    <property type="term" value="F:ATP-dependent peptidase activity"/>
    <property type="evidence" value="ECO:0007669"/>
    <property type="project" value="InterPro"/>
</dbReference>
<dbReference type="GO" id="GO:0009368">
    <property type="term" value="C:endopeptidase Clp complex"/>
    <property type="evidence" value="ECO:0007669"/>
    <property type="project" value="TreeGrafter"/>
</dbReference>
<feature type="region of interest" description="Disordered" evidence="4">
    <location>
        <begin position="234"/>
        <end position="253"/>
    </location>
</feature>
<dbReference type="InterPro" id="IPR023562">
    <property type="entry name" value="ClpP/TepA"/>
</dbReference>
<keyword evidence="2" id="KW-0963">Cytoplasm</keyword>
<dbReference type="InterPro" id="IPR001907">
    <property type="entry name" value="ClpP"/>
</dbReference>
<evidence type="ECO:0000256" key="2">
    <source>
        <dbReference type="ARBA" id="ARBA00022490"/>
    </source>
</evidence>
<name>A0A8S5N0H0_9CAUD</name>
<dbReference type="Pfam" id="PF00574">
    <property type="entry name" value="CLP_protease"/>
    <property type="match status" value="1"/>
</dbReference>
<dbReference type="PANTHER" id="PTHR10381:SF70">
    <property type="entry name" value="ATP-DEPENDENT CLP PROTEASE PROTEOLYTIC SUBUNIT"/>
    <property type="match status" value="1"/>
</dbReference>
<evidence type="ECO:0000256" key="4">
    <source>
        <dbReference type="SAM" id="MobiDB-lite"/>
    </source>
</evidence>
<keyword evidence="3" id="KW-0378">Hydrolase</keyword>
<dbReference type="GO" id="GO:0051117">
    <property type="term" value="F:ATPase binding"/>
    <property type="evidence" value="ECO:0007669"/>
    <property type="project" value="TreeGrafter"/>
</dbReference>
<dbReference type="NCBIfam" id="NF045542">
    <property type="entry name" value="Clp_rel_HeadMat"/>
    <property type="match status" value="1"/>
</dbReference>
<protein>
    <submittedName>
        <fullName evidence="5">ATP dependent Clp protease</fullName>
    </submittedName>
</protein>
<proteinExistence type="inferred from homology"/>
<evidence type="ECO:0000256" key="1">
    <source>
        <dbReference type="ARBA" id="ARBA00007039"/>
    </source>
</evidence>
<dbReference type="PRINTS" id="PR00127">
    <property type="entry name" value="CLPPROTEASEP"/>
</dbReference>
<dbReference type="GO" id="GO:0004252">
    <property type="term" value="F:serine-type endopeptidase activity"/>
    <property type="evidence" value="ECO:0007669"/>
    <property type="project" value="InterPro"/>
</dbReference>
<dbReference type="GO" id="GO:0006515">
    <property type="term" value="P:protein quality control for misfolded or incompletely synthesized proteins"/>
    <property type="evidence" value="ECO:0007669"/>
    <property type="project" value="TreeGrafter"/>
</dbReference>
<evidence type="ECO:0000256" key="3">
    <source>
        <dbReference type="ARBA" id="ARBA00022801"/>
    </source>
</evidence>
<organism evidence="5">
    <name type="scientific">Siphoviridae sp. ctpbb7</name>
    <dbReference type="NCBI Taxonomy" id="2826465"/>
    <lineage>
        <taxon>Viruses</taxon>
        <taxon>Duplodnaviria</taxon>
        <taxon>Heunggongvirae</taxon>
        <taxon>Uroviricota</taxon>
        <taxon>Caudoviricetes</taxon>
    </lineage>
</organism>